<name>A0A372MGQ5_9SPIR</name>
<organism evidence="2 3">
    <name type="scientific">Sphaerochaeta halotolerans</name>
    <dbReference type="NCBI Taxonomy" id="2293840"/>
    <lineage>
        <taxon>Bacteria</taxon>
        <taxon>Pseudomonadati</taxon>
        <taxon>Spirochaetota</taxon>
        <taxon>Spirochaetia</taxon>
        <taxon>Spirochaetales</taxon>
        <taxon>Sphaerochaetaceae</taxon>
        <taxon>Sphaerochaeta</taxon>
    </lineage>
</organism>
<feature type="signal peptide" evidence="1">
    <location>
        <begin position="1"/>
        <end position="24"/>
    </location>
</feature>
<evidence type="ECO:0000256" key="1">
    <source>
        <dbReference type="SAM" id="SignalP"/>
    </source>
</evidence>
<evidence type="ECO:0000313" key="2">
    <source>
        <dbReference type="EMBL" id="RFU94971.1"/>
    </source>
</evidence>
<evidence type="ECO:0008006" key="4">
    <source>
        <dbReference type="Google" id="ProtNLM"/>
    </source>
</evidence>
<dbReference type="EMBL" id="QUWK01000006">
    <property type="protein sequence ID" value="RFU94971.1"/>
    <property type="molecule type" value="Genomic_DNA"/>
</dbReference>
<evidence type="ECO:0000313" key="3">
    <source>
        <dbReference type="Proteomes" id="UP000264002"/>
    </source>
</evidence>
<gene>
    <name evidence="2" type="ORF">DYP60_07040</name>
</gene>
<keyword evidence="1" id="KW-0732">Signal</keyword>
<comment type="caution">
    <text evidence="2">The sequence shown here is derived from an EMBL/GenBank/DDBJ whole genome shotgun (WGS) entry which is preliminary data.</text>
</comment>
<dbReference type="Proteomes" id="UP000264002">
    <property type="component" value="Unassembled WGS sequence"/>
</dbReference>
<accession>A0A372MGQ5</accession>
<dbReference type="AlphaFoldDB" id="A0A372MGQ5"/>
<reference evidence="3" key="1">
    <citation type="submission" date="2018-08" db="EMBL/GenBank/DDBJ databases">
        <authorList>
            <person name="Grouzdev D.S."/>
            <person name="Krutkina M.S."/>
        </authorList>
    </citation>
    <scope>NUCLEOTIDE SEQUENCE [LARGE SCALE GENOMIC DNA]</scope>
    <source>
        <strain evidence="3">4-11</strain>
    </source>
</reference>
<reference evidence="2 3" key="2">
    <citation type="submission" date="2018-09" db="EMBL/GenBank/DDBJ databases">
        <title>Genome of Sphaerochaeta halotolerans strain 4-11.</title>
        <authorList>
            <person name="Nazina T.N."/>
            <person name="Sokolova D.S."/>
        </authorList>
    </citation>
    <scope>NUCLEOTIDE SEQUENCE [LARGE SCALE GENOMIC DNA]</scope>
    <source>
        <strain evidence="2 3">4-11</strain>
    </source>
</reference>
<protein>
    <recommendedName>
        <fullName evidence="4">DUF5723 domain-containing protein</fullName>
    </recommendedName>
</protein>
<proteinExistence type="predicted"/>
<feature type="chain" id="PRO_5016952536" description="DUF5723 domain-containing protein" evidence="1">
    <location>
        <begin position="25"/>
        <end position="427"/>
    </location>
</feature>
<keyword evidence="3" id="KW-1185">Reference proteome</keyword>
<sequence>MRKNSKNLIVLVCILLAGSSVVSASIESLTMGKNNDWYTMGLGYNYDDGLSYGSSVEAVFSSSFTLSLTSGGYTDRINTEQRYDVVSLVASYPLQHQWFTFTPRVGFVASGDLAFDEAQNFLHSFIGRDLLDLTYATEELSLHPSIGGRALIGYKEGMTKLSLEFDLDYSHNWEQTYSGNLRIQFSSFLSVRLGYLARNTSHSFALHEEMVERYQGPFLSYQYDGGLLHTQFISYLETGRSFGGFSFDVVSLWKKKQFRSADFVFSTGFLYDLIGQQNRLFSFSYKTLSFEIRHKNGPMFNDMEDQEDRLNVGSWMIGYSWNIPITPRLVPYGKLLAGIQRFNLQYDFTNTVVESLHPTIAVEIGLKGLGIPGWVIEKQNYRLRFTSTLQYVFGTDEIADIDSSFSEHIGPWILMTGIVIDVEHDQG</sequence>